<feature type="region of interest" description="Disordered" evidence="1">
    <location>
        <begin position="18"/>
        <end position="71"/>
    </location>
</feature>
<protein>
    <submittedName>
        <fullName evidence="2">Uncharacterized protein</fullName>
    </submittedName>
</protein>
<evidence type="ECO:0000313" key="3">
    <source>
        <dbReference type="Proteomes" id="UP000277928"/>
    </source>
</evidence>
<dbReference type="OrthoDB" id="5804598at2759"/>
<feature type="region of interest" description="Disordered" evidence="1">
    <location>
        <begin position="98"/>
        <end position="136"/>
    </location>
</feature>
<accession>A0A3P6TSW0</accession>
<evidence type="ECO:0000256" key="1">
    <source>
        <dbReference type="SAM" id="MobiDB-lite"/>
    </source>
</evidence>
<dbReference type="EMBL" id="UYRX01000434">
    <property type="protein sequence ID" value="VDK82170.1"/>
    <property type="molecule type" value="Genomic_DNA"/>
</dbReference>
<sequence length="236" mass="26538">MASITSFPRTCVPGHKHIIKNCKNSMPSRKGQDKRDSHKKSPKKDFSSPPWQDRLADNREENDGDMTDPELIAEKEYALEHGTEFDVNSIDRRSFSMIAGGDAQSKPDKAKKDGMISAKIKQAKADRKARGRGVSGSMCKKDKGIAYGGFHTLMDMDVYYGLDDEYGTYTLGTEEPFVDQEDGYESDFCQEKESLNQSKIDLINEDMNEMFLKDDDEEEDDDRPGPSRSHRGTGDG</sequence>
<organism evidence="2 3">
    <name type="scientific">Litomosoides sigmodontis</name>
    <name type="common">Filarial nematode worm</name>
    <dbReference type="NCBI Taxonomy" id="42156"/>
    <lineage>
        <taxon>Eukaryota</taxon>
        <taxon>Metazoa</taxon>
        <taxon>Ecdysozoa</taxon>
        <taxon>Nematoda</taxon>
        <taxon>Chromadorea</taxon>
        <taxon>Rhabditida</taxon>
        <taxon>Spirurina</taxon>
        <taxon>Spiruromorpha</taxon>
        <taxon>Filarioidea</taxon>
        <taxon>Onchocercidae</taxon>
        <taxon>Litomosoides</taxon>
    </lineage>
</organism>
<dbReference type="STRING" id="42156.A0A3P6TSW0"/>
<dbReference type="Proteomes" id="UP000277928">
    <property type="component" value="Unassembled WGS sequence"/>
</dbReference>
<proteinExistence type="predicted"/>
<reference evidence="2 3" key="1">
    <citation type="submission" date="2018-08" db="EMBL/GenBank/DDBJ databases">
        <authorList>
            <person name="Laetsch R D."/>
            <person name="Stevens L."/>
            <person name="Kumar S."/>
            <person name="Blaxter L. M."/>
        </authorList>
    </citation>
    <scope>NUCLEOTIDE SEQUENCE [LARGE SCALE GENOMIC DNA]</scope>
</reference>
<evidence type="ECO:0000313" key="2">
    <source>
        <dbReference type="EMBL" id="VDK82170.1"/>
    </source>
</evidence>
<dbReference type="AlphaFoldDB" id="A0A3P6TSW0"/>
<feature type="region of interest" description="Disordered" evidence="1">
    <location>
        <begin position="210"/>
        <end position="236"/>
    </location>
</feature>
<name>A0A3P6TSW0_LITSI</name>
<feature type="compositionally biased region" description="Acidic residues" evidence="1">
    <location>
        <begin position="210"/>
        <end position="222"/>
    </location>
</feature>
<gene>
    <name evidence="2" type="ORF">NLS_LOCUS5628</name>
</gene>
<keyword evidence="3" id="KW-1185">Reference proteome</keyword>
<feature type="compositionally biased region" description="Basic and acidic residues" evidence="1">
    <location>
        <begin position="105"/>
        <end position="114"/>
    </location>
</feature>
<dbReference type="OMA" id="FHTLMDM"/>